<sequence length="203" mass="22152">MVRLAQFGTEPASPEARHVANWALHSGDNGKRNVVVVDKRDARVFVFDREGRLLGTAPVLLGSQVGDHTVPGVGDKPIAEVKPEERTTPAGRFIAEPGLNSHGEDVVWVDYEAAVSMHRVRPIVKSERRLQRLASATPSDNRISYGCINLPRSFYEDVLSPVVRKQGGAVIYVLPETQAPQALFGSYDVPNADVLALFANSSR</sequence>
<dbReference type="GO" id="GO:0008360">
    <property type="term" value="P:regulation of cell shape"/>
    <property type="evidence" value="ECO:0007669"/>
    <property type="project" value="UniProtKB-UniRule"/>
</dbReference>
<dbReference type="PROSITE" id="PS52029">
    <property type="entry name" value="LD_TPASE"/>
    <property type="match status" value="1"/>
</dbReference>
<evidence type="ECO:0000313" key="4">
    <source>
        <dbReference type="Proteomes" id="UP000297564"/>
    </source>
</evidence>
<dbReference type="AlphaFoldDB" id="A0A4Z0BFV3"/>
<keyword evidence="1" id="KW-0133">Cell shape</keyword>
<comment type="pathway">
    <text evidence="1">Cell wall biogenesis; peptidoglycan biosynthesis.</text>
</comment>
<accession>A0A4Z0BFV3</accession>
<dbReference type="Proteomes" id="UP000297564">
    <property type="component" value="Unassembled WGS sequence"/>
</dbReference>
<keyword evidence="1" id="KW-0961">Cell wall biogenesis/degradation</keyword>
<proteinExistence type="predicted"/>
<dbReference type="GO" id="GO:0009252">
    <property type="term" value="P:peptidoglycan biosynthetic process"/>
    <property type="evidence" value="ECO:0007669"/>
    <property type="project" value="UniProtKB-KW"/>
</dbReference>
<dbReference type="InterPro" id="IPR005490">
    <property type="entry name" value="LD_TPept_cat_dom"/>
</dbReference>
<dbReference type="EMBL" id="SMLL01000008">
    <property type="protein sequence ID" value="TFY97004.1"/>
    <property type="molecule type" value="Genomic_DNA"/>
</dbReference>
<protein>
    <recommendedName>
        <fullName evidence="2">L,D-TPase catalytic domain-containing protein</fullName>
    </recommendedName>
</protein>
<reference evidence="3 4" key="1">
    <citation type="submission" date="2019-03" db="EMBL/GenBank/DDBJ databases">
        <title>Ramlibacter rhizophilus CCTCC AB2015357, whole genome shotgun sequence.</title>
        <authorList>
            <person name="Zhang X."/>
            <person name="Feng G."/>
            <person name="Zhu H."/>
        </authorList>
    </citation>
    <scope>NUCLEOTIDE SEQUENCE [LARGE SCALE GENOMIC DNA]</scope>
    <source>
        <strain evidence="3 4">CCTCC AB2015357</strain>
    </source>
</reference>
<name>A0A4Z0BFV3_9BURK</name>
<gene>
    <name evidence="3" type="ORF">EZ242_19945</name>
</gene>
<feature type="domain" description="L,D-TPase catalytic" evidence="2">
    <location>
        <begin position="33"/>
        <end position="174"/>
    </location>
</feature>
<comment type="caution">
    <text evidence="3">The sequence shown here is derived from an EMBL/GenBank/DDBJ whole genome shotgun (WGS) entry which is preliminary data.</text>
</comment>
<evidence type="ECO:0000259" key="2">
    <source>
        <dbReference type="PROSITE" id="PS52029"/>
    </source>
</evidence>
<feature type="active site" description="Nucleophile" evidence="1">
    <location>
        <position position="147"/>
    </location>
</feature>
<feature type="active site" description="Proton donor/acceptor" evidence="1">
    <location>
        <position position="118"/>
    </location>
</feature>
<keyword evidence="1" id="KW-0573">Peptidoglycan synthesis</keyword>
<evidence type="ECO:0000313" key="3">
    <source>
        <dbReference type="EMBL" id="TFY97004.1"/>
    </source>
</evidence>
<keyword evidence="4" id="KW-1185">Reference proteome</keyword>
<dbReference type="GO" id="GO:0071555">
    <property type="term" value="P:cell wall organization"/>
    <property type="evidence" value="ECO:0007669"/>
    <property type="project" value="UniProtKB-UniRule"/>
</dbReference>
<dbReference type="GO" id="GO:0016740">
    <property type="term" value="F:transferase activity"/>
    <property type="evidence" value="ECO:0007669"/>
    <property type="project" value="InterPro"/>
</dbReference>
<evidence type="ECO:0000256" key="1">
    <source>
        <dbReference type="PROSITE-ProRule" id="PRU01373"/>
    </source>
</evidence>
<organism evidence="3 4">
    <name type="scientific">Ramlibacter rhizophilus</name>
    <dbReference type="NCBI Taxonomy" id="1781167"/>
    <lineage>
        <taxon>Bacteria</taxon>
        <taxon>Pseudomonadati</taxon>
        <taxon>Pseudomonadota</taxon>
        <taxon>Betaproteobacteria</taxon>
        <taxon>Burkholderiales</taxon>
        <taxon>Comamonadaceae</taxon>
        <taxon>Ramlibacter</taxon>
    </lineage>
</organism>
<dbReference type="OrthoDB" id="7202732at2"/>